<feature type="region of interest" description="Disordered" evidence="1">
    <location>
        <begin position="95"/>
        <end position="147"/>
    </location>
</feature>
<accession>A0ABD3X8T2</accession>
<feature type="compositionally biased region" description="Polar residues" evidence="1">
    <location>
        <begin position="1"/>
        <end position="12"/>
    </location>
</feature>
<evidence type="ECO:0000256" key="1">
    <source>
        <dbReference type="SAM" id="MobiDB-lite"/>
    </source>
</evidence>
<gene>
    <name evidence="2" type="ORF">ACJMK2_028980</name>
</gene>
<feature type="region of interest" description="Disordered" evidence="1">
    <location>
        <begin position="1"/>
        <end position="28"/>
    </location>
</feature>
<sequence>MQTNSFPRSSTIVGKRQSDDPPKPPVKFDYSEIYSENDELDLELDLTKTHINRAQYRARTDLDDNIKQVKKNAEGMKHLQEAIKNYDSKELCRSISRRDIKPGGKSNEDSNENTTAGLENKTGSEKRIARENSTENQKEDESIGKPRNTLTMFLMSLQRIQTAKQVKKQTVREDDDQSEESFPLRTQSTCVQYAGPGRSRSVCYGRPRANSLNVNIKGMRPRIASSSTYNADKQHSRSRRKLESISKLEQSFKFDKPSIYEERRKTLLANSKQNADLQMRVKGFLKNIDEFKSKSKTNSLEEMFSRGVHVTQTHTVLG</sequence>
<organism evidence="2 3">
    <name type="scientific">Sinanodonta woodiana</name>
    <name type="common">Chinese pond mussel</name>
    <name type="synonym">Anodonta woodiana</name>
    <dbReference type="NCBI Taxonomy" id="1069815"/>
    <lineage>
        <taxon>Eukaryota</taxon>
        <taxon>Metazoa</taxon>
        <taxon>Spiralia</taxon>
        <taxon>Lophotrochozoa</taxon>
        <taxon>Mollusca</taxon>
        <taxon>Bivalvia</taxon>
        <taxon>Autobranchia</taxon>
        <taxon>Heteroconchia</taxon>
        <taxon>Palaeoheterodonta</taxon>
        <taxon>Unionida</taxon>
        <taxon>Unionoidea</taxon>
        <taxon>Unionidae</taxon>
        <taxon>Unioninae</taxon>
        <taxon>Sinanodonta</taxon>
    </lineage>
</organism>
<proteinExistence type="predicted"/>
<feature type="compositionally biased region" description="Basic and acidic residues" evidence="1">
    <location>
        <begin position="95"/>
        <end position="108"/>
    </location>
</feature>
<evidence type="ECO:0000313" key="3">
    <source>
        <dbReference type="Proteomes" id="UP001634394"/>
    </source>
</evidence>
<dbReference type="AlphaFoldDB" id="A0ABD3X8T2"/>
<dbReference type="Proteomes" id="UP001634394">
    <property type="component" value="Unassembled WGS sequence"/>
</dbReference>
<reference evidence="2 3" key="1">
    <citation type="submission" date="2024-11" db="EMBL/GenBank/DDBJ databases">
        <title>Chromosome-level genome assembly of the freshwater bivalve Anodonta woodiana.</title>
        <authorList>
            <person name="Chen X."/>
        </authorList>
    </citation>
    <scope>NUCLEOTIDE SEQUENCE [LARGE SCALE GENOMIC DNA]</scope>
    <source>
        <strain evidence="2">MN2024</strain>
        <tissue evidence="2">Gills</tissue>
    </source>
</reference>
<name>A0ABD3X8T2_SINWO</name>
<feature type="region of interest" description="Disordered" evidence="1">
    <location>
        <begin position="165"/>
        <end position="184"/>
    </location>
</feature>
<comment type="caution">
    <text evidence="2">The sequence shown here is derived from an EMBL/GenBank/DDBJ whole genome shotgun (WGS) entry which is preliminary data.</text>
</comment>
<keyword evidence="3" id="KW-1185">Reference proteome</keyword>
<protein>
    <submittedName>
        <fullName evidence="2">Uncharacterized protein</fullName>
    </submittedName>
</protein>
<feature type="compositionally biased region" description="Basic and acidic residues" evidence="1">
    <location>
        <begin position="122"/>
        <end position="144"/>
    </location>
</feature>
<dbReference type="EMBL" id="JBJQND010000003">
    <property type="protein sequence ID" value="KAL3882662.1"/>
    <property type="molecule type" value="Genomic_DNA"/>
</dbReference>
<evidence type="ECO:0000313" key="2">
    <source>
        <dbReference type="EMBL" id="KAL3882662.1"/>
    </source>
</evidence>